<dbReference type="RefSeq" id="WP_380579542.1">
    <property type="nucleotide sequence ID" value="NZ_JBHSQJ010000010.1"/>
</dbReference>
<keyword evidence="2" id="KW-0812">Transmembrane</keyword>
<protein>
    <submittedName>
        <fullName evidence="3">Uncharacterized protein</fullName>
    </submittedName>
</protein>
<name>A0ABW1FUY3_9ACTN</name>
<keyword evidence="4" id="KW-1185">Reference proteome</keyword>
<reference evidence="4" key="1">
    <citation type="journal article" date="2019" name="Int. J. Syst. Evol. Microbiol.">
        <title>The Global Catalogue of Microorganisms (GCM) 10K type strain sequencing project: providing services to taxonomists for standard genome sequencing and annotation.</title>
        <authorList>
            <consortium name="The Broad Institute Genomics Platform"/>
            <consortium name="The Broad Institute Genome Sequencing Center for Infectious Disease"/>
            <person name="Wu L."/>
            <person name="Ma J."/>
        </authorList>
    </citation>
    <scope>NUCLEOTIDE SEQUENCE [LARGE SCALE GENOMIC DNA]</scope>
    <source>
        <strain evidence="4">JCM 4816</strain>
    </source>
</reference>
<proteinExistence type="predicted"/>
<comment type="caution">
    <text evidence="3">The sequence shown here is derived from an EMBL/GenBank/DDBJ whole genome shotgun (WGS) entry which is preliminary data.</text>
</comment>
<organism evidence="3 4">
    <name type="scientific">Streptacidiphilus monticola</name>
    <dbReference type="NCBI Taxonomy" id="2161674"/>
    <lineage>
        <taxon>Bacteria</taxon>
        <taxon>Bacillati</taxon>
        <taxon>Actinomycetota</taxon>
        <taxon>Actinomycetes</taxon>
        <taxon>Kitasatosporales</taxon>
        <taxon>Streptomycetaceae</taxon>
        <taxon>Streptacidiphilus</taxon>
    </lineage>
</organism>
<accession>A0ABW1FUY3</accession>
<feature type="compositionally biased region" description="Low complexity" evidence="1">
    <location>
        <begin position="63"/>
        <end position="98"/>
    </location>
</feature>
<keyword evidence="2" id="KW-1133">Transmembrane helix</keyword>
<keyword evidence="2" id="KW-0472">Membrane</keyword>
<feature type="region of interest" description="Disordered" evidence="1">
    <location>
        <begin position="1"/>
        <end position="117"/>
    </location>
</feature>
<evidence type="ECO:0000313" key="3">
    <source>
        <dbReference type="EMBL" id="MFC5906285.1"/>
    </source>
</evidence>
<feature type="compositionally biased region" description="Low complexity" evidence="1">
    <location>
        <begin position="32"/>
        <end position="47"/>
    </location>
</feature>
<sequence>MPKPPAPESDAEVTRPLPPQPAGPPPGGPAPGGYVPTALNTPQAQPAQAPPRPLPPVQPLPQPSAYQGGPPGYQSSPPGYQSGPPGYGYGYPQAAAPSTPAAHQPGWAPDVEEPGGGRRPSTALLVVVVVVVAALLGVGAVYGLGLGSHKKDATAGAGSPAPGTAAPSSPGGQPSDSAAPSDSASASASASGGAQGQAAAVDALLGRSANSRQQVINAVSAVEQCVDANTVTAAQSALNQAAADRRALVQQASSLDVSQLPDGEQVVGQLTKAWTESANADASFAKWAGAMAAGGCTPGHAPHTGDYDQGVADSSSATADKKSFVLRWNQIANQYGLQSRTADAL</sequence>
<feature type="compositionally biased region" description="Low complexity" evidence="1">
    <location>
        <begin position="154"/>
        <end position="191"/>
    </location>
</feature>
<evidence type="ECO:0000256" key="1">
    <source>
        <dbReference type="SAM" id="MobiDB-lite"/>
    </source>
</evidence>
<dbReference type="EMBL" id="JBHSQJ010000010">
    <property type="protein sequence ID" value="MFC5906285.1"/>
    <property type="molecule type" value="Genomic_DNA"/>
</dbReference>
<gene>
    <name evidence="3" type="ORF">ACFP3V_03500</name>
</gene>
<feature type="compositionally biased region" description="Pro residues" evidence="1">
    <location>
        <begin position="48"/>
        <end position="62"/>
    </location>
</feature>
<evidence type="ECO:0000313" key="4">
    <source>
        <dbReference type="Proteomes" id="UP001596174"/>
    </source>
</evidence>
<feature type="transmembrane region" description="Helical" evidence="2">
    <location>
        <begin position="123"/>
        <end position="144"/>
    </location>
</feature>
<dbReference type="Proteomes" id="UP001596174">
    <property type="component" value="Unassembled WGS sequence"/>
</dbReference>
<evidence type="ECO:0000256" key="2">
    <source>
        <dbReference type="SAM" id="Phobius"/>
    </source>
</evidence>
<feature type="region of interest" description="Disordered" evidence="1">
    <location>
        <begin position="150"/>
        <end position="191"/>
    </location>
</feature>
<feature type="compositionally biased region" description="Pro residues" evidence="1">
    <location>
        <begin position="16"/>
        <end position="29"/>
    </location>
</feature>